<organism evidence="2 3">
    <name type="scientific">Dillenia turbinata</name>
    <dbReference type="NCBI Taxonomy" id="194707"/>
    <lineage>
        <taxon>Eukaryota</taxon>
        <taxon>Viridiplantae</taxon>
        <taxon>Streptophyta</taxon>
        <taxon>Embryophyta</taxon>
        <taxon>Tracheophyta</taxon>
        <taxon>Spermatophyta</taxon>
        <taxon>Magnoliopsida</taxon>
        <taxon>eudicotyledons</taxon>
        <taxon>Gunneridae</taxon>
        <taxon>Pentapetalae</taxon>
        <taxon>Dilleniales</taxon>
        <taxon>Dilleniaceae</taxon>
        <taxon>Dillenia</taxon>
    </lineage>
</organism>
<evidence type="ECO:0000256" key="1">
    <source>
        <dbReference type="SAM" id="MobiDB-lite"/>
    </source>
</evidence>
<gene>
    <name evidence="2" type="ORF">RJ641_021903</name>
</gene>
<name>A0AAN8YVR8_9MAGN</name>
<keyword evidence="3" id="KW-1185">Reference proteome</keyword>
<reference evidence="2 3" key="1">
    <citation type="submission" date="2023-12" db="EMBL/GenBank/DDBJ databases">
        <title>A high-quality genome assembly for Dillenia turbinata (Dilleniales).</title>
        <authorList>
            <person name="Chanderbali A."/>
        </authorList>
    </citation>
    <scope>NUCLEOTIDE SEQUENCE [LARGE SCALE GENOMIC DNA]</scope>
    <source>
        <strain evidence="2">LSX21</strain>
        <tissue evidence="2">Leaf</tissue>
    </source>
</reference>
<dbReference type="Proteomes" id="UP001370490">
    <property type="component" value="Unassembled WGS sequence"/>
</dbReference>
<evidence type="ECO:0000313" key="2">
    <source>
        <dbReference type="EMBL" id="KAK6914582.1"/>
    </source>
</evidence>
<accession>A0AAN8YVR8</accession>
<dbReference type="AlphaFoldDB" id="A0AAN8YVR8"/>
<comment type="caution">
    <text evidence="2">The sequence shown here is derived from an EMBL/GenBank/DDBJ whole genome shotgun (WGS) entry which is preliminary data.</text>
</comment>
<evidence type="ECO:0000313" key="3">
    <source>
        <dbReference type="Proteomes" id="UP001370490"/>
    </source>
</evidence>
<feature type="region of interest" description="Disordered" evidence="1">
    <location>
        <begin position="84"/>
        <end position="110"/>
    </location>
</feature>
<dbReference type="Gene3D" id="1.10.510.10">
    <property type="entry name" value="Transferase(Phosphotransferase) domain 1"/>
    <property type="match status" value="1"/>
</dbReference>
<sequence length="126" mass="14190">MSSRLIISKSICLSFLLRKSAVHPTEVMIPLAGQRFCKIVGSPCYMAPEVSEETKDLVRSMLQPNPYSRLTIEEVLGSSREFAQRTGRRDHRLVPHNGKDNNGNPKFEELKDGFHMIGQPVPDPEV</sequence>
<proteinExistence type="predicted"/>
<dbReference type="SUPFAM" id="SSF56112">
    <property type="entry name" value="Protein kinase-like (PK-like)"/>
    <property type="match status" value="1"/>
</dbReference>
<dbReference type="InterPro" id="IPR011009">
    <property type="entry name" value="Kinase-like_dom_sf"/>
</dbReference>
<protein>
    <submittedName>
        <fullName evidence="2">Uncharacterized protein</fullName>
    </submittedName>
</protein>
<dbReference type="EMBL" id="JBAMMX010000026">
    <property type="protein sequence ID" value="KAK6914582.1"/>
    <property type="molecule type" value="Genomic_DNA"/>
</dbReference>